<dbReference type="Pfam" id="PF09279">
    <property type="entry name" value="EF-hand_like"/>
    <property type="match status" value="1"/>
</dbReference>
<dbReference type="SMART" id="SM00148">
    <property type="entry name" value="PLCXc"/>
    <property type="match status" value="1"/>
</dbReference>
<organism evidence="9 10">
    <name type="scientific">Clytia hemisphaerica</name>
    <dbReference type="NCBI Taxonomy" id="252671"/>
    <lineage>
        <taxon>Eukaryota</taxon>
        <taxon>Metazoa</taxon>
        <taxon>Cnidaria</taxon>
        <taxon>Hydrozoa</taxon>
        <taxon>Hydroidolina</taxon>
        <taxon>Leptothecata</taxon>
        <taxon>Obeliida</taxon>
        <taxon>Clytiidae</taxon>
        <taxon>Clytia</taxon>
    </lineage>
</organism>
<feature type="region of interest" description="Disordered" evidence="6">
    <location>
        <begin position="634"/>
        <end position="680"/>
    </location>
</feature>
<dbReference type="Pfam" id="PF00388">
    <property type="entry name" value="PI-PLC-X"/>
    <property type="match status" value="1"/>
</dbReference>
<dbReference type="GO" id="GO:0004435">
    <property type="term" value="F:phosphatidylinositol-4,5-bisphosphate phospholipase C activity"/>
    <property type="evidence" value="ECO:0007669"/>
    <property type="project" value="UniProtKB-EC"/>
</dbReference>
<sequence length="787" mass="90857">MSTNEIREEKYLHTGYLSKDGTFDKQNNDAISGYYILTRGLLECYKSLKLQKLKRSYNLATITDIATINKNTFKICLLGSKTLIFQTKDQNDCVAWVSHLEQGFQLWNSCSLSDKVETDVEQEVFCHRITFPSILLPNQIRKDEDGQTKGEFHMIKYARNGKTIPHERVFKMDDNNLHVMWKKTRQSSSYRWKSCLNIQDISEVRCGQQTRNFNLFPYVEVDKQSFSLIFERDREEWCGLCSLDVICDSVLAFQDWKKTLDHLIYEKNGKKPSRDSQKLNDPIKTFLKRHWSLLAVDNKVISLDTTANFLSQCDQKFKKRSLRNFLRRITKNNFSRDEIPWDGFLFTFNVINDQPKLLHIYSKYALTFPDLGLTVQEFQKFLQFEQNDGDVTASVVRQLIDYHDRDHWIFKRVSAGGDPNAYHNSAKLLSFHGFVSYLRSADNDVINHQVKQDMTKPLSHYFINSSHNTYLTTHQLKGLSSCEAYIYALQKGCKCLEIDCWDGPDGPIVTHGMTFTSKIPLKDVLTIIKVYGFDYSPYPVILSLENHCSAEQQAMMAQMFTEIFGDTIATDNLCNLNNLPSPEQLKYKIILKGNLKSKKKMRQRKISKQTTKKRSASISSATSANFSPKYLEKTDEVAQTPGLKTQRSISVNSMTSFNSPSQHSPQMNEASNEEKTGDSEQVQIPFEASMARLIVYCISVPYKHGETNPNCCEMHSFSENQISTLVEKCPLEMIYLTQRKFIRTYPKASRVDSSNYNPMLSWRHGIQMAAINVQKPGQFYFTFAVLH</sequence>
<dbReference type="SMART" id="SM00149">
    <property type="entry name" value="PLCYc"/>
    <property type="match status" value="1"/>
</dbReference>
<dbReference type="SUPFAM" id="SSF47473">
    <property type="entry name" value="EF-hand"/>
    <property type="match status" value="1"/>
</dbReference>
<dbReference type="InterPro" id="IPR001849">
    <property type="entry name" value="PH_domain"/>
</dbReference>
<dbReference type="SUPFAM" id="SSF50729">
    <property type="entry name" value="PH domain-like"/>
    <property type="match status" value="2"/>
</dbReference>
<dbReference type="PROSITE" id="PS50008">
    <property type="entry name" value="PIPLC_Y_DOMAIN"/>
    <property type="match status" value="1"/>
</dbReference>
<dbReference type="Proteomes" id="UP000594262">
    <property type="component" value="Unplaced"/>
</dbReference>
<feature type="domain" description="PI-PLC Y-box" evidence="8">
    <location>
        <begin position="690"/>
        <end position="777"/>
    </location>
</feature>
<dbReference type="InterPro" id="IPR017946">
    <property type="entry name" value="PLC-like_Pdiesterase_TIM-brl"/>
</dbReference>
<dbReference type="GO" id="GO:0048015">
    <property type="term" value="P:phosphatidylinositol-mediated signaling"/>
    <property type="evidence" value="ECO:0007669"/>
    <property type="project" value="TreeGrafter"/>
</dbReference>
<feature type="compositionally biased region" description="Polar residues" evidence="6">
    <location>
        <begin position="642"/>
        <end position="670"/>
    </location>
</feature>
<dbReference type="SMART" id="SM00233">
    <property type="entry name" value="PH"/>
    <property type="match status" value="2"/>
</dbReference>
<name>A0A7M5XC68_9CNID</name>
<reference evidence="9" key="1">
    <citation type="submission" date="2021-01" db="UniProtKB">
        <authorList>
            <consortium name="EnsemblMetazoa"/>
        </authorList>
    </citation>
    <scope>IDENTIFICATION</scope>
</reference>
<evidence type="ECO:0000313" key="9">
    <source>
        <dbReference type="EnsemblMetazoa" id="CLYHEMP021197.1"/>
    </source>
</evidence>
<dbReference type="InterPro" id="IPR001711">
    <property type="entry name" value="PLipase_C_Pinositol-sp_Y"/>
</dbReference>
<dbReference type="OrthoDB" id="269822at2759"/>
<dbReference type="EnsemblMetazoa" id="CLYHEMT021197.1">
    <property type="protein sequence ID" value="CLYHEMP021197.1"/>
    <property type="gene ID" value="CLYHEMG021197"/>
</dbReference>
<dbReference type="GO" id="GO:0051209">
    <property type="term" value="P:release of sequestered calcium ion into cytosol"/>
    <property type="evidence" value="ECO:0007669"/>
    <property type="project" value="TreeGrafter"/>
</dbReference>
<evidence type="ECO:0000256" key="5">
    <source>
        <dbReference type="RuleBase" id="RU361133"/>
    </source>
</evidence>
<keyword evidence="10" id="KW-1185">Reference proteome</keyword>
<evidence type="ECO:0000256" key="3">
    <source>
        <dbReference type="ARBA" id="ARBA00022963"/>
    </source>
</evidence>
<comment type="catalytic activity">
    <reaction evidence="5">
        <text>a 1,2-diacyl-sn-glycero-3-phospho-(1D-myo-inositol-4,5-bisphosphate) + H2O = 1D-myo-inositol 1,4,5-trisphosphate + a 1,2-diacyl-sn-glycerol + H(+)</text>
        <dbReference type="Rhea" id="RHEA:33179"/>
        <dbReference type="ChEBI" id="CHEBI:15377"/>
        <dbReference type="ChEBI" id="CHEBI:15378"/>
        <dbReference type="ChEBI" id="CHEBI:17815"/>
        <dbReference type="ChEBI" id="CHEBI:58456"/>
        <dbReference type="ChEBI" id="CHEBI:203600"/>
        <dbReference type="EC" id="3.1.4.11"/>
    </reaction>
</comment>
<dbReference type="PROSITE" id="PS50007">
    <property type="entry name" value="PIPLC_X_DOMAIN"/>
    <property type="match status" value="1"/>
</dbReference>
<dbReference type="Pfam" id="PF00169">
    <property type="entry name" value="PH"/>
    <property type="match status" value="1"/>
</dbReference>
<evidence type="ECO:0000256" key="1">
    <source>
        <dbReference type="ARBA" id="ARBA00012368"/>
    </source>
</evidence>
<dbReference type="PRINTS" id="PR00390">
    <property type="entry name" value="PHPHLIPASEC"/>
</dbReference>
<dbReference type="InterPro" id="IPR015359">
    <property type="entry name" value="PLC_EF-hand-like"/>
</dbReference>
<dbReference type="EC" id="3.1.4.11" evidence="1 5"/>
<dbReference type="InterPro" id="IPR011992">
    <property type="entry name" value="EF-hand-dom_pair"/>
</dbReference>
<dbReference type="Gene3D" id="3.20.20.190">
    <property type="entry name" value="Phosphatidylinositol (PI) phosphodiesterase"/>
    <property type="match status" value="1"/>
</dbReference>
<dbReference type="Gene3D" id="2.30.29.30">
    <property type="entry name" value="Pleckstrin-homology domain (PH domain)/Phosphotyrosine-binding domain (PTB)"/>
    <property type="match status" value="2"/>
</dbReference>
<dbReference type="InterPro" id="IPR011993">
    <property type="entry name" value="PH-like_dom_sf"/>
</dbReference>
<accession>A0A7M5XC68</accession>
<dbReference type="Gene3D" id="1.10.238.10">
    <property type="entry name" value="EF-hand"/>
    <property type="match status" value="1"/>
</dbReference>
<dbReference type="CDD" id="cd08558">
    <property type="entry name" value="PI-PLCc_eukaryota"/>
    <property type="match status" value="1"/>
</dbReference>
<evidence type="ECO:0000256" key="4">
    <source>
        <dbReference type="ARBA" id="ARBA00023098"/>
    </source>
</evidence>
<feature type="region of interest" description="Disordered" evidence="6">
    <location>
        <begin position="596"/>
        <end position="621"/>
    </location>
</feature>
<evidence type="ECO:0000313" key="10">
    <source>
        <dbReference type="Proteomes" id="UP000594262"/>
    </source>
</evidence>
<evidence type="ECO:0000256" key="2">
    <source>
        <dbReference type="ARBA" id="ARBA00022801"/>
    </source>
</evidence>
<keyword evidence="4 5" id="KW-0443">Lipid metabolism</keyword>
<feature type="compositionally biased region" description="Basic residues" evidence="6">
    <location>
        <begin position="596"/>
        <end position="615"/>
    </location>
</feature>
<dbReference type="InterPro" id="IPR000909">
    <property type="entry name" value="PLipase_C_PInositol-sp_X_dom"/>
</dbReference>
<dbReference type="SUPFAM" id="SSF51695">
    <property type="entry name" value="PLC-like phosphodiesterases"/>
    <property type="match status" value="1"/>
</dbReference>
<proteinExistence type="predicted"/>
<evidence type="ECO:0000259" key="7">
    <source>
        <dbReference type="PROSITE" id="PS50003"/>
    </source>
</evidence>
<feature type="domain" description="PH" evidence="7">
    <location>
        <begin position="10"/>
        <end position="105"/>
    </location>
</feature>
<dbReference type="Pfam" id="PF00387">
    <property type="entry name" value="PI-PLC-Y"/>
    <property type="match status" value="1"/>
</dbReference>
<dbReference type="InterPro" id="IPR001192">
    <property type="entry name" value="PI-PLC_fam"/>
</dbReference>
<dbReference type="GO" id="GO:0016042">
    <property type="term" value="P:lipid catabolic process"/>
    <property type="evidence" value="ECO:0007669"/>
    <property type="project" value="UniProtKB-KW"/>
</dbReference>
<evidence type="ECO:0000259" key="8">
    <source>
        <dbReference type="PROSITE" id="PS50008"/>
    </source>
</evidence>
<dbReference type="PANTHER" id="PTHR10336:SF36">
    <property type="entry name" value="1-PHOSPHATIDYLINOSITOL 4,5-BISPHOSPHATE PHOSPHODIESTERASE BETA-4"/>
    <property type="match status" value="1"/>
</dbReference>
<dbReference type="PROSITE" id="PS50003">
    <property type="entry name" value="PH_DOMAIN"/>
    <property type="match status" value="1"/>
</dbReference>
<keyword evidence="3 5" id="KW-0442">Lipid degradation</keyword>
<dbReference type="PANTHER" id="PTHR10336">
    <property type="entry name" value="PHOSPHOINOSITIDE-SPECIFIC PHOSPHOLIPASE C FAMILY PROTEIN"/>
    <property type="match status" value="1"/>
</dbReference>
<protein>
    <recommendedName>
        <fullName evidence="1 5">Phosphoinositide phospholipase C</fullName>
        <ecNumber evidence="1 5">3.1.4.11</ecNumber>
    </recommendedName>
</protein>
<keyword evidence="2 5" id="KW-0378">Hydrolase</keyword>
<dbReference type="AlphaFoldDB" id="A0A7M5XC68"/>
<evidence type="ECO:0000256" key="6">
    <source>
        <dbReference type="SAM" id="MobiDB-lite"/>
    </source>
</evidence>